<reference evidence="3 4" key="2">
    <citation type="submission" date="2024-07" db="EMBL/GenBank/DDBJ databases">
        <authorList>
            <person name="Akdeniz Z."/>
        </authorList>
    </citation>
    <scope>NUCLEOTIDE SEQUENCE [LARGE SCALE GENOMIC DNA]</scope>
</reference>
<keyword evidence="3" id="KW-0808">Transferase</keyword>
<accession>A0AA86NJA6</accession>
<evidence type="ECO:0000313" key="4">
    <source>
        <dbReference type="Proteomes" id="UP001642409"/>
    </source>
</evidence>
<keyword evidence="4" id="KW-1185">Reference proteome</keyword>
<feature type="region of interest" description="Disordered" evidence="1">
    <location>
        <begin position="100"/>
        <end position="144"/>
    </location>
</feature>
<evidence type="ECO:0000256" key="1">
    <source>
        <dbReference type="SAM" id="MobiDB-lite"/>
    </source>
</evidence>
<dbReference type="Proteomes" id="UP001642409">
    <property type="component" value="Unassembled WGS sequence"/>
</dbReference>
<name>A0AA86NJA6_9EUKA</name>
<dbReference type="GO" id="GO:0016301">
    <property type="term" value="F:kinase activity"/>
    <property type="evidence" value="ECO:0007669"/>
    <property type="project" value="UniProtKB-KW"/>
</dbReference>
<protein>
    <submittedName>
        <fullName evidence="3">Kinase</fullName>
    </submittedName>
    <submittedName>
        <fullName evidence="2">NEK</fullName>
    </submittedName>
</protein>
<sequence length="228" mass="26615">MSHLNQNRKVISIIILISIPIQQNKIYISKMINIQMNPKLLAAMAGRLGAGQNPYQRPQYGYNPYKAPVPQQNNNVSDVQKALPEPEYEKRKQFELLQKVHDDRAKRSQQVDNGSQERARSENANPFAKENISQPQVKPQSYVQTPTRPQVIVQKQAVQEHKPFAPIMKPPTPVKNVCVQWFNQFFTMILKDVLDLFCRKFVFTLIEHLKSKLNYVLWDSQYCKFQYK</sequence>
<gene>
    <name evidence="3" type="ORF">HINF_LOCUS21315</name>
    <name evidence="2" type="ORF">HINF_LOCUS7744</name>
</gene>
<proteinExistence type="predicted"/>
<feature type="compositionally biased region" description="Polar residues" evidence="1">
    <location>
        <begin position="131"/>
        <end position="144"/>
    </location>
</feature>
<comment type="caution">
    <text evidence="2">The sequence shown here is derived from an EMBL/GenBank/DDBJ whole genome shotgun (WGS) entry which is preliminary data.</text>
</comment>
<reference evidence="2" key="1">
    <citation type="submission" date="2023-06" db="EMBL/GenBank/DDBJ databases">
        <authorList>
            <person name="Kurt Z."/>
        </authorList>
    </citation>
    <scope>NUCLEOTIDE SEQUENCE</scope>
</reference>
<dbReference type="EMBL" id="CAXDID020000058">
    <property type="protein sequence ID" value="CAL6008846.1"/>
    <property type="molecule type" value="Genomic_DNA"/>
</dbReference>
<dbReference type="AlphaFoldDB" id="A0AA86NJA6"/>
<evidence type="ECO:0000313" key="3">
    <source>
        <dbReference type="EMBL" id="CAL6008846.1"/>
    </source>
</evidence>
<keyword evidence="3" id="KW-0418">Kinase</keyword>
<organism evidence="2">
    <name type="scientific">Hexamita inflata</name>
    <dbReference type="NCBI Taxonomy" id="28002"/>
    <lineage>
        <taxon>Eukaryota</taxon>
        <taxon>Metamonada</taxon>
        <taxon>Diplomonadida</taxon>
        <taxon>Hexamitidae</taxon>
        <taxon>Hexamitinae</taxon>
        <taxon>Hexamita</taxon>
    </lineage>
</organism>
<evidence type="ECO:0000313" key="2">
    <source>
        <dbReference type="EMBL" id="CAI9920099.1"/>
    </source>
</evidence>
<dbReference type="EMBL" id="CATOUU010000195">
    <property type="protein sequence ID" value="CAI9920099.1"/>
    <property type="molecule type" value="Genomic_DNA"/>
</dbReference>